<dbReference type="Gene3D" id="3.40.50.150">
    <property type="entry name" value="Vaccinia Virus protein VP39"/>
    <property type="match status" value="1"/>
</dbReference>
<keyword evidence="1" id="KW-0285">Flavoprotein</keyword>
<sequence>MSAYADRYDVVVIGGGAAGLGGALTLARARRSVLVVDGGEPRNAPAEAVHGYPGREGTPPAELLAAARAEVAGYGGAFADGTVASVKPLPGGGRFLVVRDDGTEVVARRLLLATGLVDEVPEVPGIDRLWGRDVLHCPYCHGWEVRGTPIGVLATGPLAAHQALLWRQWSDDVTLFLHTAPEPDDETYERLAARGIAVVDGEVTALEVVDGRLAGVRVGEDLVVPRTALAVAPRFTARYALLDGLGLTTAEQTMAGHVVGSYVPSDPTGATDVPGVWVAGNATVLTEQVIGAAAAGVRAGAAINADLLTEDTDAAVMAYRSGGAPQGAQGEPLGGRDFWDARYRRSERIWSGDPNTELVKEVAGLTPGRALDLGCGEGADAVWLAGRGWEVTAVDISPVALERARAHAVDAGVADRIDWRTADLGAGFPAGTFDLVSAQFLHSPGEMDREKVLRSAAAAVAPGGVLLVAGHSGGAPWEPGHADLVLPTPAEVVASLRLPDGEWEVLRCEDHERVQQAPDGTRMVRTDNTVKVRRVAK</sequence>
<dbReference type="InterPro" id="IPR050097">
    <property type="entry name" value="Ferredoxin-NADP_redctase_2"/>
</dbReference>
<evidence type="ECO:0000256" key="3">
    <source>
        <dbReference type="ARBA" id="ARBA00048132"/>
    </source>
</evidence>
<dbReference type="PANTHER" id="PTHR48105">
    <property type="entry name" value="THIOREDOXIN REDUCTASE 1-RELATED-RELATED"/>
    <property type="match status" value="1"/>
</dbReference>
<dbReference type="InterPro" id="IPR023753">
    <property type="entry name" value="FAD/NAD-binding_dom"/>
</dbReference>
<dbReference type="RefSeq" id="WP_209340782.1">
    <property type="nucleotide sequence ID" value="NZ_JAGIQL010000059.1"/>
</dbReference>
<proteinExistence type="predicted"/>
<evidence type="ECO:0000256" key="2">
    <source>
        <dbReference type="ARBA" id="ARBA00023002"/>
    </source>
</evidence>
<feature type="domain" description="Methyltransferase" evidence="5">
    <location>
        <begin position="371"/>
        <end position="464"/>
    </location>
</feature>
<dbReference type="InterPro" id="IPR041698">
    <property type="entry name" value="Methyltransf_25"/>
</dbReference>
<dbReference type="Proteomes" id="UP000670475">
    <property type="component" value="Unassembled WGS sequence"/>
</dbReference>
<evidence type="ECO:0000313" key="7">
    <source>
        <dbReference type="Proteomes" id="UP000670475"/>
    </source>
</evidence>
<dbReference type="SUPFAM" id="SSF51905">
    <property type="entry name" value="FAD/NAD(P)-binding domain"/>
    <property type="match status" value="1"/>
</dbReference>
<dbReference type="GO" id="GO:0004791">
    <property type="term" value="F:thioredoxin-disulfide reductase (NADPH) activity"/>
    <property type="evidence" value="ECO:0007669"/>
    <property type="project" value="UniProtKB-EC"/>
</dbReference>
<reference evidence="6" key="1">
    <citation type="submission" date="2021-03" db="EMBL/GenBank/DDBJ databases">
        <title>Whole genome sequence of Streptomyces bomunensis MMS17-BM035.</title>
        <authorList>
            <person name="Lee J.H."/>
        </authorList>
    </citation>
    <scope>NUCLEOTIDE SEQUENCE</scope>
    <source>
        <strain evidence="6">MMS17-BM035</strain>
    </source>
</reference>
<dbReference type="Pfam" id="PF07992">
    <property type="entry name" value="Pyr_redox_2"/>
    <property type="match status" value="1"/>
</dbReference>
<organism evidence="6 7">
    <name type="scientific">Streptomyces montanisoli</name>
    <dbReference type="NCBI Taxonomy" id="2798581"/>
    <lineage>
        <taxon>Bacteria</taxon>
        <taxon>Bacillati</taxon>
        <taxon>Actinomycetota</taxon>
        <taxon>Actinomycetes</taxon>
        <taxon>Kitasatosporales</taxon>
        <taxon>Streptomycetaceae</taxon>
        <taxon>Streptomyces</taxon>
    </lineage>
</organism>
<evidence type="ECO:0000259" key="4">
    <source>
        <dbReference type="Pfam" id="PF07992"/>
    </source>
</evidence>
<dbReference type="SUPFAM" id="SSF53335">
    <property type="entry name" value="S-adenosyl-L-methionine-dependent methyltransferases"/>
    <property type="match status" value="1"/>
</dbReference>
<dbReference type="EMBL" id="JAGIQL010000059">
    <property type="protein sequence ID" value="MBP0459040.1"/>
    <property type="molecule type" value="Genomic_DNA"/>
</dbReference>
<dbReference type="PRINTS" id="PR00368">
    <property type="entry name" value="FADPNR"/>
</dbReference>
<gene>
    <name evidence="6" type="ORF">JFN87_16235</name>
</gene>
<dbReference type="PRINTS" id="PR00469">
    <property type="entry name" value="PNDRDTASEII"/>
</dbReference>
<dbReference type="Pfam" id="PF13649">
    <property type="entry name" value="Methyltransf_25"/>
    <property type="match status" value="1"/>
</dbReference>
<evidence type="ECO:0000259" key="5">
    <source>
        <dbReference type="Pfam" id="PF13649"/>
    </source>
</evidence>
<comment type="catalytic activity">
    <reaction evidence="3">
        <text>[thioredoxin]-dithiol + NADP(+) = [thioredoxin]-disulfide + NADPH + H(+)</text>
        <dbReference type="Rhea" id="RHEA:20345"/>
        <dbReference type="Rhea" id="RHEA-COMP:10698"/>
        <dbReference type="Rhea" id="RHEA-COMP:10700"/>
        <dbReference type="ChEBI" id="CHEBI:15378"/>
        <dbReference type="ChEBI" id="CHEBI:29950"/>
        <dbReference type="ChEBI" id="CHEBI:50058"/>
        <dbReference type="ChEBI" id="CHEBI:57783"/>
        <dbReference type="ChEBI" id="CHEBI:58349"/>
        <dbReference type="EC" id="1.8.1.9"/>
    </reaction>
</comment>
<keyword evidence="7" id="KW-1185">Reference proteome</keyword>
<comment type="caution">
    <text evidence="6">The sequence shown here is derived from an EMBL/GenBank/DDBJ whole genome shotgun (WGS) entry which is preliminary data.</text>
</comment>
<dbReference type="CDD" id="cd02440">
    <property type="entry name" value="AdoMet_MTases"/>
    <property type="match status" value="1"/>
</dbReference>
<dbReference type="InterPro" id="IPR036188">
    <property type="entry name" value="FAD/NAD-bd_sf"/>
</dbReference>
<dbReference type="InterPro" id="IPR029063">
    <property type="entry name" value="SAM-dependent_MTases_sf"/>
</dbReference>
<accession>A0A940RW41</accession>
<dbReference type="Gene3D" id="3.50.50.60">
    <property type="entry name" value="FAD/NAD(P)-binding domain"/>
    <property type="match status" value="2"/>
</dbReference>
<feature type="domain" description="FAD/NAD(P)-binding" evidence="4">
    <location>
        <begin position="8"/>
        <end position="296"/>
    </location>
</feature>
<dbReference type="GO" id="GO:0008168">
    <property type="term" value="F:methyltransferase activity"/>
    <property type="evidence" value="ECO:0007669"/>
    <property type="project" value="UniProtKB-ARBA"/>
</dbReference>
<keyword evidence="2" id="KW-0560">Oxidoreductase</keyword>
<evidence type="ECO:0000313" key="6">
    <source>
        <dbReference type="EMBL" id="MBP0459040.1"/>
    </source>
</evidence>
<dbReference type="AlphaFoldDB" id="A0A940RW41"/>
<evidence type="ECO:0000256" key="1">
    <source>
        <dbReference type="ARBA" id="ARBA00022630"/>
    </source>
</evidence>
<name>A0A940RW41_9ACTN</name>
<protein>
    <submittedName>
        <fullName evidence="6">NAD(P)/FAD-dependent oxidoreductase</fullName>
    </submittedName>
</protein>